<name>A0A2N3XPQ6_SACSN</name>
<feature type="transmembrane region" description="Helical" evidence="1">
    <location>
        <begin position="12"/>
        <end position="33"/>
    </location>
</feature>
<dbReference type="STRING" id="994479.GCA_000194155_07718"/>
<protein>
    <submittedName>
        <fullName evidence="2">Uncharacterized protein</fullName>
    </submittedName>
</protein>
<dbReference type="EMBL" id="PJNB01000001">
    <property type="protein sequence ID" value="PKW12592.1"/>
    <property type="molecule type" value="Genomic_DNA"/>
</dbReference>
<organism evidence="2 3">
    <name type="scientific">Saccharopolyspora spinosa</name>
    <dbReference type="NCBI Taxonomy" id="60894"/>
    <lineage>
        <taxon>Bacteria</taxon>
        <taxon>Bacillati</taxon>
        <taxon>Actinomycetota</taxon>
        <taxon>Actinomycetes</taxon>
        <taxon>Pseudonocardiales</taxon>
        <taxon>Pseudonocardiaceae</taxon>
        <taxon>Saccharopolyspora</taxon>
    </lineage>
</organism>
<reference evidence="2" key="1">
    <citation type="submission" date="2017-12" db="EMBL/GenBank/DDBJ databases">
        <title>Sequencing the genomes of 1000 Actinobacteria strains.</title>
        <authorList>
            <person name="Klenk H.-P."/>
        </authorList>
    </citation>
    <scope>NUCLEOTIDE SEQUENCE [LARGE SCALE GENOMIC DNA]</scope>
    <source>
        <strain evidence="2">DSM 44228</strain>
    </source>
</reference>
<evidence type="ECO:0000313" key="2">
    <source>
        <dbReference type="EMBL" id="PKW12592.1"/>
    </source>
</evidence>
<proteinExistence type="predicted"/>
<sequence length="79" mass="8462">MIDDLTWTAVQHAIAVGAGTLLLILCHIVAGYVRNCSGQHTGAGDGATTVWQIQDSLAAEAKRLATAEYVGRHRLLHPR</sequence>
<dbReference type="Proteomes" id="UP000233786">
    <property type="component" value="Unassembled WGS sequence"/>
</dbReference>
<comment type="caution">
    <text evidence="2">The sequence shown here is derived from an EMBL/GenBank/DDBJ whole genome shotgun (WGS) entry which is preliminary data.</text>
</comment>
<keyword evidence="1" id="KW-1133">Transmembrane helix</keyword>
<keyword evidence="1" id="KW-0812">Transmembrane</keyword>
<evidence type="ECO:0000256" key="1">
    <source>
        <dbReference type="SAM" id="Phobius"/>
    </source>
</evidence>
<accession>A0A2N3XPQ6</accession>
<dbReference type="AlphaFoldDB" id="A0A2N3XPQ6"/>
<dbReference type="RefSeq" id="WP_010315657.1">
    <property type="nucleotide sequence ID" value="NZ_CP061007.1"/>
</dbReference>
<evidence type="ECO:0000313" key="3">
    <source>
        <dbReference type="Proteomes" id="UP000233786"/>
    </source>
</evidence>
<keyword evidence="1" id="KW-0472">Membrane</keyword>
<keyword evidence="3" id="KW-1185">Reference proteome</keyword>
<gene>
    <name evidence="2" type="ORF">A8926_0055</name>
</gene>